<proteinExistence type="predicted"/>
<dbReference type="Proteomes" id="UP000294933">
    <property type="component" value="Unassembled WGS sequence"/>
</dbReference>
<name>A0A4Y7Q171_9AGAM</name>
<keyword evidence="3" id="KW-1185">Reference proteome</keyword>
<gene>
    <name evidence="2" type="ORF">BD410DRAFT_790340</name>
</gene>
<feature type="region of interest" description="Disordered" evidence="1">
    <location>
        <begin position="77"/>
        <end position="220"/>
    </location>
</feature>
<evidence type="ECO:0000313" key="3">
    <source>
        <dbReference type="Proteomes" id="UP000294933"/>
    </source>
</evidence>
<dbReference type="EMBL" id="ML170184">
    <property type="protein sequence ID" value="TDL20978.1"/>
    <property type="molecule type" value="Genomic_DNA"/>
</dbReference>
<evidence type="ECO:0000256" key="1">
    <source>
        <dbReference type="SAM" id="MobiDB-lite"/>
    </source>
</evidence>
<sequence>MAPRHMIDRAGRAAIRHSMASCPPEAKFNRLHAIANRYNVKVDIVSRIIGNRLGEPDDLAQDVHYLDEKKFVGSIVNSQEKDGKKTTAAERYPTDRVDPIQSEKPSAKKKKAKNMEVTPGTSVSESTQSTAVHHSTTSRADRDVVVIQPPSQSSQTKKRLRSAQHEVIDLDNDVEHTSGSPSVPSPERYRKTKGRSDDRPEPVSPLDGPPPAKRPRRDQDFASFLSNVGLKRLAPAFADAGFATSDELKSFLAYSKLRKEQIIEKLWTAQSINLKDWADFNDALDHSR</sequence>
<organism evidence="2 3">
    <name type="scientific">Rickenella mellea</name>
    <dbReference type="NCBI Taxonomy" id="50990"/>
    <lineage>
        <taxon>Eukaryota</taxon>
        <taxon>Fungi</taxon>
        <taxon>Dikarya</taxon>
        <taxon>Basidiomycota</taxon>
        <taxon>Agaricomycotina</taxon>
        <taxon>Agaricomycetes</taxon>
        <taxon>Hymenochaetales</taxon>
        <taxon>Rickenellaceae</taxon>
        <taxon>Rickenella</taxon>
    </lineage>
</organism>
<evidence type="ECO:0000313" key="2">
    <source>
        <dbReference type="EMBL" id="TDL20978.1"/>
    </source>
</evidence>
<feature type="compositionally biased region" description="Polar residues" evidence="1">
    <location>
        <begin position="119"/>
        <end position="138"/>
    </location>
</feature>
<feature type="compositionally biased region" description="Basic and acidic residues" evidence="1">
    <location>
        <begin position="79"/>
        <end position="98"/>
    </location>
</feature>
<reference evidence="2 3" key="1">
    <citation type="submission" date="2018-06" db="EMBL/GenBank/DDBJ databases">
        <title>A transcriptomic atlas of mushroom development highlights an independent origin of complex multicellularity.</title>
        <authorList>
            <consortium name="DOE Joint Genome Institute"/>
            <person name="Krizsan K."/>
            <person name="Almasi E."/>
            <person name="Merenyi Z."/>
            <person name="Sahu N."/>
            <person name="Viragh M."/>
            <person name="Koszo T."/>
            <person name="Mondo S."/>
            <person name="Kiss B."/>
            <person name="Balint B."/>
            <person name="Kues U."/>
            <person name="Barry K."/>
            <person name="Hegedus J.C."/>
            <person name="Henrissat B."/>
            <person name="Johnson J."/>
            <person name="Lipzen A."/>
            <person name="Ohm R."/>
            <person name="Nagy I."/>
            <person name="Pangilinan J."/>
            <person name="Yan J."/>
            <person name="Xiong Y."/>
            <person name="Grigoriev I.V."/>
            <person name="Hibbett D.S."/>
            <person name="Nagy L.G."/>
        </authorList>
    </citation>
    <scope>NUCLEOTIDE SEQUENCE [LARGE SCALE GENOMIC DNA]</scope>
    <source>
        <strain evidence="2 3">SZMC22713</strain>
    </source>
</reference>
<feature type="compositionally biased region" description="Basic and acidic residues" evidence="1">
    <location>
        <begin position="163"/>
        <end position="176"/>
    </location>
</feature>
<dbReference type="VEuPathDB" id="FungiDB:BD410DRAFT_790340"/>
<protein>
    <submittedName>
        <fullName evidence="2">Uncharacterized protein</fullName>
    </submittedName>
</protein>
<accession>A0A4Y7Q171</accession>
<dbReference type="AlphaFoldDB" id="A0A4Y7Q171"/>